<evidence type="ECO:0000256" key="4">
    <source>
        <dbReference type="ARBA" id="ARBA00022729"/>
    </source>
</evidence>
<keyword evidence="6" id="KW-0564">Palmitate</keyword>
<dbReference type="InterPro" id="IPR057336">
    <property type="entry name" value="GerAC_N"/>
</dbReference>
<comment type="caution">
    <text evidence="10">The sequence shown here is derived from an EMBL/GenBank/DDBJ whole genome shotgun (WGS) entry which is preliminary data.</text>
</comment>
<sequence length="370" mass="40476">MRRFGQMLAAGLLLILMTGCWDIDRLVNKTIVNGVGVDAAEDGGMRGTISTIKLLNKGGGQFEAQDVVVEATGGSISELASRLNNVMPGKIEGSKTHIIIFGEQMAKKGVMAPLEYFYRNPKTNLNSSFLISEGQASAILNSTKMDTGSPIAFNILQLIEGSKQATISPHQTLFSLWQTSQEEVSDSVIPIINLQADGELAVENVGLMNGDRYSGVKLSAEQSMVLMLMMNRLEKAAVLNVGTESISRPLTFVARKQNNDMSVSIDKASRKVECKLNVRLSGEITSFPITKEGKADPEALKIEVESWLEKQAEDVVAKLRQANSDALGIGRKVKQSDFAFWKETDWKSIYRDVKISVKFDVRTTSTGALY</sequence>
<evidence type="ECO:0000256" key="3">
    <source>
        <dbReference type="ARBA" id="ARBA00022544"/>
    </source>
</evidence>
<accession>A0A9X2MPK0</accession>
<dbReference type="InterPro" id="IPR008844">
    <property type="entry name" value="Spore_GerAC-like"/>
</dbReference>
<dbReference type="NCBIfam" id="TIGR02887">
    <property type="entry name" value="spore_ger_x_C"/>
    <property type="match status" value="1"/>
</dbReference>
<dbReference type="Gene3D" id="3.30.300.210">
    <property type="entry name" value="Nutrient germinant receptor protein C, domain 3"/>
    <property type="match status" value="1"/>
</dbReference>
<proteinExistence type="inferred from homology"/>
<dbReference type="GO" id="GO:0016020">
    <property type="term" value="C:membrane"/>
    <property type="evidence" value="ECO:0007669"/>
    <property type="project" value="UniProtKB-SubCell"/>
</dbReference>
<evidence type="ECO:0000256" key="5">
    <source>
        <dbReference type="ARBA" id="ARBA00023136"/>
    </source>
</evidence>
<feature type="domain" description="Spore germination protein N-terminal" evidence="9">
    <location>
        <begin position="28"/>
        <end position="193"/>
    </location>
</feature>
<dbReference type="InterPro" id="IPR046953">
    <property type="entry name" value="Spore_GerAC-like_C"/>
</dbReference>
<comment type="subcellular location">
    <subcellularLocation>
        <location evidence="1">Membrane</location>
        <topology evidence="1">Lipid-anchor</topology>
    </subcellularLocation>
</comment>
<dbReference type="GO" id="GO:0009847">
    <property type="term" value="P:spore germination"/>
    <property type="evidence" value="ECO:0007669"/>
    <property type="project" value="InterPro"/>
</dbReference>
<keyword evidence="7" id="KW-0449">Lipoprotein</keyword>
<protein>
    <submittedName>
        <fullName evidence="10">Ger(X)C family spore germination protein</fullName>
    </submittedName>
</protein>
<dbReference type="Pfam" id="PF25198">
    <property type="entry name" value="Spore_GerAC_N"/>
    <property type="match status" value="1"/>
</dbReference>
<keyword evidence="5" id="KW-0472">Membrane</keyword>
<dbReference type="PANTHER" id="PTHR35789:SF1">
    <property type="entry name" value="SPORE GERMINATION PROTEIN B3"/>
    <property type="match status" value="1"/>
</dbReference>
<evidence type="ECO:0000259" key="9">
    <source>
        <dbReference type="Pfam" id="PF25198"/>
    </source>
</evidence>
<keyword evidence="4" id="KW-0732">Signal</keyword>
<dbReference type="Pfam" id="PF05504">
    <property type="entry name" value="Spore_GerAC"/>
    <property type="match status" value="1"/>
</dbReference>
<organism evidence="10 11">
    <name type="scientific">Paenibacillus soyae</name>
    <dbReference type="NCBI Taxonomy" id="2969249"/>
    <lineage>
        <taxon>Bacteria</taxon>
        <taxon>Bacillati</taxon>
        <taxon>Bacillota</taxon>
        <taxon>Bacilli</taxon>
        <taxon>Bacillales</taxon>
        <taxon>Paenibacillaceae</taxon>
        <taxon>Paenibacillus</taxon>
    </lineage>
</organism>
<comment type="similarity">
    <text evidence="2">Belongs to the GerABKC lipoprotein family.</text>
</comment>
<name>A0A9X2MPK0_9BACL</name>
<dbReference type="RefSeq" id="WP_257443822.1">
    <property type="nucleotide sequence ID" value="NZ_JANIPJ010000003.1"/>
</dbReference>
<evidence type="ECO:0000313" key="11">
    <source>
        <dbReference type="Proteomes" id="UP001141950"/>
    </source>
</evidence>
<keyword evidence="3" id="KW-0309">Germination</keyword>
<evidence type="ECO:0000256" key="7">
    <source>
        <dbReference type="ARBA" id="ARBA00023288"/>
    </source>
</evidence>
<evidence type="ECO:0000259" key="8">
    <source>
        <dbReference type="Pfam" id="PF05504"/>
    </source>
</evidence>
<evidence type="ECO:0000313" key="10">
    <source>
        <dbReference type="EMBL" id="MCR2803491.1"/>
    </source>
</evidence>
<keyword evidence="11" id="KW-1185">Reference proteome</keyword>
<gene>
    <name evidence="10" type="ORF">NQZ67_06290</name>
</gene>
<dbReference type="AlphaFoldDB" id="A0A9X2MPK0"/>
<reference evidence="10" key="1">
    <citation type="submission" date="2022-08" db="EMBL/GenBank/DDBJ databases">
        <title>The genomic sequence of strain Paenibacillus sp. SCIV0701.</title>
        <authorList>
            <person name="Zhao H."/>
        </authorList>
    </citation>
    <scope>NUCLEOTIDE SEQUENCE</scope>
    <source>
        <strain evidence="10">SCIV0701</strain>
    </source>
</reference>
<evidence type="ECO:0000256" key="1">
    <source>
        <dbReference type="ARBA" id="ARBA00004635"/>
    </source>
</evidence>
<dbReference type="PROSITE" id="PS51257">
    <property type="entry name" value="PROKAR_LIPOPROTEIN"/>
    <property type="match status" value="1"/>
</dbReference>
<feature type="domain" description="Spore germination GerAC-like C-terminal" evidence="8">
    <location>
        <begin position="205"/>
        <end position="367"/>
    </location>
</feature>
<evidence type="ECO:0000256" key="2">
    <source>
        <dbReference type="ARBA" id="ARBA00007886"/>
    </source>
</evidence>
<evidence type="ECO:0000256" key="6">
    <source>
        <dbReference type="ARBA" id="ARBA00023139"/>
    </source>
</evidence>
<dbReference type="PANTHER" id="PTHR35789">
    <property type="entry name" value="SPORE GERMINATION PROTEIN B3"/>
    <property type="match status" value="1"/>
</dbReference>
<dbReference type="EMBL" id="JANIPJ010000003">
    <property type="protein sequence ID" value="MCR2803491.1"/>
    <property type="molecule type" value="Genomic_DNA"/>
</dbReference>
<dbReference type="Proteomes" id="UP001141950">
    <property type="component" value="Unassembled WGS sequence"/>
</dbReference>
<dbReference type="InterPro" id="IPR038501">
    <property type="entry name" value="Spore_GerAC_C_sf"/>
</dbReference>